<evidence type="ECO:0000313" key="2">
    <source>
        <dbReference type="Proteomes" id="UP000008320"/>
    </source>
</evidence>
<dbReference type="EMBL" id="CP000236">
    <property type="protein sequence ID" value="ABD45482.1"/>
    <property type="molecule type" value="Genomic_DNA"/>
</dbReference>
<organism evidence="1 2">
    <name type="scientific">Ehrlichia chaffeensis (strain ATCC CRL-10679 / Arkansas)</name>
    <dbReference type="NCBI Taxonomy" id="205920"/>
    <lineage>
        <taxon>Bacteria</taxon>
        <taxon>Pseudomonadati</taxon>
        <taxon>Pseudomonadota</taxon>
        <taxon>Alphaproteobacteria</taxon>
        <taxon>Rickettsiales</taxon>
        <taxon>Anaplasmataceae</taxon>
        <taxon>Ehrlichia</taxon>
    </lineage>
</organism>
<keyword evidence="2" id="KW-1185">Reference proteome</keyword>
<proteinExistence type="predicted"/>
<accession>Q2GG03</accession>
<evidence type="ECO:0000313" key="1">
    <source>
        <dbReference type="EMBL" id="ABD45482.1"/>
    </source>
</evidence>
<dbReference type="STRING" id="205920.ECH_0834"/>
<dbReference type="KEGG" id="ech:ECH_0834"/>
<sequence length="49" mass="5494">MGLIFNPDKEDDSSCCYKVVFSSLQFRKSICNTSKEVKINDAETGVCNE</sequence>
<dbReference type="Proteomes" id="UP000008320">
    <property type="component" value="Chromosome"/>
</dbReference>
<name>Q2GG03_EHRCR</name>
<reference evidence="1 2" key="1">
    <citation type="journal article" date="2006" name="PLoS Genet.">
        <title>Comparative genomics of emerging human ehrlichiosis agents.</title>
        <authorList>
            <person name="Dunning Hotopp J.C."/>
            <person name="Lin M."/>
            <person name="Madupu R."/>
            <person name="Crabtree J."/>
            <person name="Angiuoli S.V."/>
            <person name="Eisen J.A."/>
            <person name="Seshadri R."/>
            <person name="Ren Q."/>
            <person name="Wu M."/>
            <person name="Utterback T.R."/>
            <person name="Smith S."/>
            <person name="Lewis M."/>
            <person name="Khouri H."/>
            <person name="Zhang C."/>
            <person name="Niu H."/>
            <person name="Lin Q."/>
            <person name="Ohashi N."/>
            <person name="Zhi N."/>
            <person name="Nelson W."/>
            <person name="Brinkac L.M."/>
            <person name="Dodson R.J."/>
            <person name="Rosovitz M.J."/>
            <person name="Sundaram J."/>
            <person name="Daugherty S.C."/>
            <person name="Davidsen T."/>
            <person name="Durkin A.S."/>
            <person name="Gwinn M."/>
            <person name="Haft D.H."/>
            <person name="Selengut J.D."/>
            <person name="Sullivan S.A."/>
            <person name="Zafar N."/>
            <person name="Zhou L."/>
            <person name="Benahmed F."/>
            <person name="Forberger H."/>
            <person name="Halpin R."/>
            <person name="Mulligan S."/>
            <person name="Robinson J."/>
            <person name="White O."/>
            <person name="Rikihisa Y."/>
            <person name="Tettelin H."/>
        </authorList>
    </citation>
    <scope>NUCLEOTIDE SEQUENCE [LARGE SCALE GENOMIC DNA]</scope>
    <source>
        <strain evidence="2">ATCC CRL-10679 / Arkansas</strain>
    </source>
</reference>
<dbReference type="RefSeq" id="WP_011452839.1">
    <property type="nucleotide sequence ID" value="NC_007799.1"/>
</dbReference>
<dbReference type="HOGENOM" id="CLU_3135122_0_0_5"/>
<dbReference type="AlphaFoldDB" id="Q2GG03"/>
<protein>
    <submittedName>
        <fullName evidence="1">Uncharacterized protein</fullName>
    </submittedName>
</protein>
<gene>
    <name evidence="1" type="ordered locus">ECH_0834</name>
</gene>